<protein>
    <submittedName>
        <fullName evidence="1 3">Uncharacterized protein</fullName>
    </submittedName>
</protein>
<evidence type="ECO:0000313" key="1">
    <source>
        <dbReference type="EMBL" id="CDS15261.1"/>
    </source>
</evidence>
<organism evidence="1">
    <name type="scientific">Echinococcus granulosus</name>
    <name type="common">Hydatid tapeworm</name>
    <dbReference type="NCBI Taxonomy" id="6210"/>
    <lineage>
        <taxon>Eukaryota</taxon>
        <taxon>Metazoa</taxon>
        <taxon>Spiralia</taxon>
        <taxon>Lophotrochozoa</taxon>
        <taxon>Platyhelminthes</taxon>
        <taxon>Cestoda</taxon>
        <taxon>Eucestoda</taxon>
        <taxon>Cyclophyllidea</taxon>
        <taxon>Taeniidae</taxon>
        <taxon>Echinococcus</taxon>
        <taxon>Echinococcus granulosus group</taxon>
    </lineage>
</organism>
<evidence type="ECO:0000313" key="3">
    <source>
        <dbReference type="WBParaSite" id="EgrG_002015500"/>
    </source>
</evidence>
<accession>A0A068WCF0</accession>
<proteinExistence type="predicted"/>
<reference evidence="3" key="3">
    <citation type="submission" date="2020-10" db="UniProtKB">
        <authorList>
            <consortium name="WormBaseParasite"/>
        </authorList>
    </citation>
    <scope>IDENTIFICATION</scope>
</reference>
<dbReference type="EMBL" id="LK028576">
    <property type="protein sequence ID" value="CDS15261.1"/>
    <property type="molecule type" value="Genomic_DNA"/>
</dbReference>
<dbReference type="Proteomes" id="UP000492820">
    <property type="component" value="Unassembled WGS sequence"/>
</dbReference>
<dbReference type="AlphaFoldDB" id="A0A068WCF0"/>
<reference evidence="1 2" key="1">
    <citation type="journal article" date="2013" name="Nature">
        <title>The genomes of four tapeworm species reveal adaptations to parasitism.</title>
        <authorList>
            <person name="Tsai I.J."/>
            <person name="Zarowiecki M."/>
            <person name="Holroyd N."/>
            <person name="Garciarrubio A."/>
            <person name="Sanchez-Flores A."/>
            <person name="Brooks K.L."/>
            <person name="Tracey A."/>
            <person name="Bobes R.J."/>
            <person name="Fragoso G."/>
            <person name="Sciutto E."/>
            <person name="Aslett M."/>
            <person name="Beasley H."/>
            <person name="Bennett H.M."/>
            <person name="Cai J."/>
            <person name="Camicia F."/>
            <person name="Clark R."/>
            <person name="Cucher M."/>
            <person name="De Silva N."/>
            <person name="Day T.A."/>
            <person name="Deplazes P."/>
            <person name="Estrada K."/>
            <person name="Fernandez C."/>
            <person name="Holland P.W."/>
            <person name="Hou J."/>
            <person name="Hu S."/>
            <person name="Huckvale T."/>
            <person name="Hung S.S."/>
            <person name="Kamenetzky L."/>
            <person name="Keane J.A."/>
            <person name="Kiss F."/>
            <person name="Koziol U."/>
            <person name="Lambert O."/>
            <person name="Liu K."/>
            <person name="Luo X."/>
            <person name="Luo Y."/>
            <person name="Macchiaroli N."/>
            <person name="Nichol S."/>
            <person name="Paps J."/>
            <person name="Parkinson J."/>
            <person name="Pouchkina-Stantcheva N."/>
            <person name="Riddiford N."/>
            <person name="Rosenzvit M."/>
            <person name="Salinas G."/>
            <person name="Wasmuth J.D."/>
            <person name="Zamanian M."/>
            <person name="Zheng Y."/>
            <person name="Cai X."/>
            <person name="Soberon X."/>
            <person name="Olson P.D."/>
            <person name="Laclette J.P."/>
            <person name="Brehm K."/>
            <person name="Berriman M."/>
            <person name="Garciarrubio A."/>
            <person name="Bobes R.J."/>
            <person name="Fragoso G."/>
            <person name="Sanchez-Flores A."/>
            <person name="Estrada K."/>
            <person name="Cevallos M.A."/>
            <person name="Morett E."/>
            <person name="Gonzalez V."/>
            <person name="Portillo T."/>
            <person name="Ochoa-Leyva A."/>
            <person name="Jose M.V."/>
            <person name="Sciutto E."/>
            <person name="Landa A."/>
            <person name="Jimenez L."/>
            <person name="Valdes V."/>
            <person name="Carrero J.C."/>
            <person name="Larralde C."/>
            <person name="Morales-Montor J."/>
            <person name="Limon-Lason J."/>
            <person name="Soberon X."/>
            <person name="Laclette J.P."/>
        </authorList>
    </citation>
    <scope>NUCLEOTIDE SEQUENCE [LARGE SCALE GENOMIC DNA]</scope>
</reference>
<reference evidence="1" key="2">
    <citation type="submission" date="2014-06" db="EMBL/GenBank/DDBJ databases">
        <authorList>
            <person name="Aslett M."/>
        </authorList>
    </citation>
    <scope>NUCLEOTIDE SEQUENCE</scope>
</reference>
<name>A0A068WCF0_ECHGR</name>
<evidence type="ECO:0000313" key="2">
    <source>
        <dbReference type="Proteomes" id="UP000492820"/>
    </source>
</evidence>
<dbReference type="WBParaSite" id="EgrG_002015500">
    <property type="protein sequence ID" value="EgrG_002015500"/>
    <property type="gene ID" value="EgrG_002015500"/>
</dbReference>
<sequence length="134" mass="14658">MFLRLTVDTRDGLRILLSSKTSPKQSALGAVELLRLGGASSTSAYLHIERADELDGEDMPYGIAISRFKHIQDVSSPGPDDVLSVTRFAFTDRLSSTSDRLLFNCPLNYVVSSAPTVHHSALAPRPIDHDCCQK</sequence>
<gene>
    <name evidence="1" type="ORF">EgrG_002015500</name>
</gene>